<keyword evidence="1" id="KW-0472">Membrane</keyword>
<dbReference type="Proteomes" id="UP001154312">
    <property type="component" value="Unassembled WGS sequence"/>
</dbReference>
<evidence type="ECO:0000313" key="3">
    <source>
        <dbReference type="Proteomes" id="UP001154312"/>
    </source>
</evidence>
<dbReference type="Pfam" id="PF09578">
    <property type="entry name" value="Spore_YabQ"/>
    <property type="match status" value="1"/>
</dbReference>
<sequence length="185" mass="21564">MEPLVNQIYAFAATLVIGAIAGFCYDYYLVVRGVFKLKKVGTCLGDIIFWLFTTTLVFTLLILGNWGVVRLYVFIGLGLGALLYFQSLSVVMRRLVRFKFYLLYEIWKLIVRIALFFWKIIIFPVRLLFLILSYPLNLLRVIFNKTGSRLKGIFYNLLGKRVERGIIRLKAKLSALAFWKKRKDD</sequence>
<dbReference type="InterPro" id="IPR019074">
    <property type="entry name" value="YabQ"/>
</dbReference>
<feature type="transmembrane region" description="Helical" evidence="1">
    <location>
        <begin position="100"/>
        <end position="121"/>
    </location>
</feature>
<keyword evidence="1" id="KW-1133">Transmembrane helix</keyword>
<dbReference type="AlphaFoldDB" id="A0A9X4JWG8"/>
<dbReference type="NCBIfam" id="TIGR02893">
    <property type="entry name" value="spore_yabQ"/>
    <property type="match status" value="1"/>
</dbReference>
<keyword evidence="3" id="KW-1185">Reference proteome</keyword>
<comment type="caution">
    <text evidence="2">The sequence shown here is derived from an EMBL/GenBank/DDBJ whole genome shotgun (WGS) entry which is preliminary data.</text>
</comment>
<name>A0A9X4JWG8_9FIRM</name>
<dbReference type="EMBL" id="JAKOAV010000026">
    <property type="protein sequence ID" value="MDF9409222.1"/>
    <property type="molecule type" value="Genomic_DNA"/>
</dbReference>
<organism evidence="2 3">
    <name type="scientific">Pelotomaculum isophthalicicum JI</name>
    <dbReference type="NCBI Taxonomy" id="947010"/>
    <lineage>
        <taxon>Bacteria</taxon>
        <taxon>Bacillati</taxon>
        <taxon>Bacillota</taxon>
        <taxon>Clostridia</taxon>
        <taxon>Eubacteriales</taxon>
        <taxon>Desulfotomaculaceae</taxon>
        <taxon>Pelotomaculum</taxon>
    </lineage>
</organism>
<proteinExistence type="predicted"/>
<reference evidence="2" key="1">
    <citation type="submission" date="2022-02" db="EMBL/GenBank/DDBJ databases">
        <authorList>
            <person name="Leng L."/>
        </authorList>
    </citation>
    <scope>NUCLEOTIDE SEQUENCE</scope>
    <source>
        <strain evidence="2">JI</strain>
    </source>
</reference>
<gene>
    <name evidence="2" type="ORF">L7E55_12785</name>
</gene>
<feature type="transmembrane region" description="Helical" evidence="1">
    <location>
        <begin position="40"/>
        <end position="63"/>
    </location>
</feature>
<keyword evidence="1" id="KW-0812">Transmembrane</keyword>
<dbReference type="RefSeq" id="WP_277444668.1">
    <property type="nucleotide sequence ID" value="NZ_JAKOAV010000026.1"/>
</dbReference>
<protein>
    <submittedName>
        <fullName evidence="2">Spore cortex biosynthesis protein YabQ</fullName>
    </submittedName>
</protein>
<evidence type="ECO:0000256" key="1">
    <source>
        <dbReference type="SAM" id="Phobius"/>
    </source>
</evidence>
<feature type="transmembrane region" description="Helical" evidence="1">
    <location>
        <begin position="69"/>
        <end position="88"/>
    </location>
</feature>
<evidence type="ECO:0000313" key="2">
    <source>
        <dbReference type="EMBL" id="MDF9409222.1"/>
    </source>
</evidence>
<accession>A0A9X4JWG8</accession>
<feature type="transmembrane region" description="Helical" evidence="1">
    <location>
        <begin position="6"/>
        <end position="28"/>
    </location>
</feature>